<dbReference type="InterPro" id="IPR003593">
    <property type="entry name" value="AAA+_ATPase"/>
</dbReference>
<dbReference type="GO" id="GO:0005524">
    <property type="term" value="F:ATP binding"/>
    <property type="evidence" value="ECO:0007669"/>
    <property type="project" value="UniProtKB-KW"/>
</dbReference>
<dbReference type="InterPro" id="IPR017871">
    <property type="entry name" value="ABC_transporter-like_CS"/>
</dbReference>
<evidence type="ECO:0000256" key="4">
    <source>
        <dbReference type="ARBA" id="ARBA00022737"/>
    </source>
</evidence>
<dbReference type="PROSITE" id="PS00211">
    <property type="entry name" value="ABC_TRANSPORTER_1"/>
    <property type="match status" value="1"/>
</dbReference>
<evidence type="ECO:0000256" key="2">
    <source>
        <dbReference type="ARBA" id="ARBA00022448"/>
    </source>
</evidence>
<gene>
    <name evidence="10" type="ORF">EDM56_11240</name>
</gene>
<keyword evidence="2" id="KW-0813">Transport</keyword>
<proteinExistence type="predicted"/>
<evidence type="ECO:0000256" key="1">
    <source>
        <dbReference type="ARBA" id="ARBA00004202"/>
    </source>
</evidence>
<evidence type="ECO:0000256" key="3">
    <source>
        <dbReference type="ARBA" id="ARBA00022475"/>
    </source>
</evidence>
<protein>
    <submittedName>
        <fullName evidence="10">ABC transporter ATP-binding protein</fullName>
    </submittedName>
</protein>
<sequence>MTVLLEMDRITKQYGTFTANDQVSFSLHEGEIHAIVGENGAGKTTLMRILYGMEQATSGTIRIRGKECQFQNPAAAIQSGIGMVHQHFMLFPSRTVAENIVIGKEPKKGIWFDRRAAAKAVNELSEKYRMSVDANKKVGDCPVGTQQRVEILKVLYNGADIIILDEPTAVLTPLEVGELLVTLKSLAAQGKSIILITHKLHEVMEVADRITVLRSGKITGTMNKADTNVEEISRLMVGRDLVGIKRRERQPGKPILQAEGLFVRGEAGKPLLDNVSFHVNSGEIVGIAGVSGNGQSELIQALTGLLPVDRGTVTLEGKNMTNNTPRSIREAGLAHIPEDRYLWGAAKNSSVKENAMMGHYRKPAFQKAGFLDHKRLNQQVSEWVKSFAVKTESIHERAQNLSGGNLQKVIVAREIGQETPFLIAAEPTRGVDIGAMEFIHQQIMQKRDKGEAVLLISSELTEIMTLSDRILVMYEGKIVGELDTQTATEEEISLLMAGGGH</sequence>
<evidence type="ECO:0000256" key="7">
    <source>
        <dbReference type="ARBA" id="ARBA00022967"/>
    </source>
</evidence>
<feature type="domain" description="ABC transporter" evidence="9">
    <location>
        <begin position="5"/>
        <end position="240"/>
    </location>
</feature>
<dbReference type="RefSeq" id="WP_122917995.1">
    <property type="nucleotide sequence ID" value="NZ_RHHQ01000008.1"/>
</dbReference>
<dbReference type="SMART" id="SM00382">
    <property type="entry name" value="AAA"/>
    <property type="match status" value="2"/>
</dbReference>
<dbReference type="Proteomes" id="UP000271031">
    <property type="component" value="Unassembled WGS sequence"/>
</dbReference>
<dbReference type="InterPro" id="IPR027417">
    <property type="entry name" value="P-loop_NTPase"/>
</dbReference>
<dbReference type="FunFam" id="3.40.50.300:FF:000127">
    <property type="entry name" value="Ribose import ATP-binding protein RbsA"/>
    <property type="match status" value="1"/>
</dbReference>
<keyword evidence="7" id="KW-1278">Translocase</keyword>
<evidence type="ECO:0000259" key="9">
    <source>
        <dbReference type="PROSITE" id="PS50893"/>
    </source>
</evidence>
<dbReference type="EMBL" id="RHHQ01000008">
    <property type="protein sequence ID" value="RNB89741.1"/>
    <property type="molecule type" value="Genomic_DNA"/>
</dbReference>
<dbReference type="GO" id="GO:0016887">
    <property type="term" value="F:ATP hydrolysis activity"/>
    <property type="evidence" value="ECO:0007669"/>
    <property type="project" value="InterPro"/>
</dbReference>
<keyword evidence="8" id="KW-0472">Membrane</keyword>
<dbReference type="Pfam" id="PF00005">
    <property type="entry name" value="ABC_tran"/>
    <property type="match status" value="2"/>
</dbReference>
<keyword evidence="11" id="KW-1185">Reference proteome</keyword>
<keyword evidence="6 10" id="KW-0067">ATP-binding</keyword>
<dbReference type="CDD" id="cd03215">
    <property type="entry name" value="ABC_Carb_Monos_II"/>
    <property type="match status" value="1"/>
</dbReference>
<dbReference type="InterPro" id="IPR050107">
    <property type="entry name" value="ABC_carbohydrate_import_ATPase"/>
</dbReference>
<dbReference type="SUPFAM" id="SSF52540">
    <property type="entry name" value="P-loop containing nucleoside triphosphate hydrolases"/>
    <property type="match status" value="2"/>
</dbReference>
<dbReference type="Gene3D" id="3.40.50.300">
    <property type="entry name" value="P-loop containing nucleotide triphosphate hydrolases"/>
    <property type="match status" value="2"/>
</dbReference>
<dbReference type="GO" id="GO:0005886">
    <property type="term" value="C:plasma membrane"/>
    <property type="evidence" value="ECO:0007669"/>
    <property type="project" value="UniProtKB-SubCell"/>
</dbReference>
<accession>A0A3M8DQM3</accession>
<organism evidence="10 11">
    <name type="scientific">Brevibacillus fluminis</name>
    <dbReference type="NCBI Taxonomy" id="511487"/>
    <lineage>
        <taxon>Bacteria</taxon>
        <taxon>Bacillati</taxon>
        <taxon>Bacillota</taxon>
        <taxon>Bacilli</taxon>
        <taxon>Bacillales</taxon>
        <taxon>Paenibacillaceae</taxon>
        <taxon>Brevibacillus</taxon>
    </lineage>
</organism>
<dbReference type="PANTHER" id="PTHR43790:SF4">
    <property type="entry name" value="GUANOSINE IMPORT ATP-BINDING PROTEIN NUPO"/>
    <property type="match status" value="1"/>
</dbReference>
<dbReference type="InterPro" id="IPR003439">
    <property type="entry name" value="ABC_transporter-like_ATP-bd"/>
</dbReference>
<evidence type="ECO:0000256" key="8">
    <source>
        <dbReference type="ARBA" id="ARBA00023136"/>
    </source>
</evidence>
<keyword evidence="5" id="KW-0547">Nucleotide-binding</keyword>
<name>A0A3M8DQM3_9BACL</name>
<comment type="subcellular location">
    <subcellularLocation>
        <location evidence="1">Cell membrane</location>
        <topology evidence="1">Peripheral membrane protein</topology>
    </subcellularLocation>
</comment>
<reference evidence="10 11" key="1">
    <citation type="submission" date="2018-10" db="EMBL/GenBank/DDBJ databases">
        <title>Phylogenomics of Brevibacillus.</title>
        <authorList>
            <person name="Dunlap C."/>
        </authorList>
    </citation>
    <scope>NUCLEOTIDE SEQUENCE [LARGE SCALE GENOMIC DNA]</scope>
    <source>
        <strain evidence="10 11">JCM 15716</strain>
    </source>
</reference>
<dbReference type="AlphaFoldDB" id="A0A3M8DQM3"/>
<evidence type="ECO:0000256" key="6">
    <source>
        <dbReference type="ARBA" id="ARBA00022840"/>
    </source>
</evidence>
<dbReference type="PANTHER" id="PTHR43790">
    <property type="entry name" value="CARBOHYDRATE TRANSPORT ATP-BINDING PROTEIN MG119-RELATED"/>
    <property type="match status" value="1"/>
</dbReference>
<dbReference type="OrthoDB" id="9766104at2"/>
<dbReference type="CDD" id="cd03216">
    <property type="entry name" value="ABC_Carb_Monos_I"/>
    <property type="match status" value="1"/>
</dbReference>
<dbReference type="PROSITE" id="PS50893">
    <property type="entry name" value="ABC_TRANSPORTER_2"/>
    <property type="match status" value="2"/>
</dbReference>
<evidence type="ECO:0000313" key="10">
    <source>
        <dbReference type="EMBL" id="RNB89741.1"/>
    </source>
</evidence>
<comment type="caution">
    <text evidence="10">The sequence shown here is derived from an EMBL/GenBank/DDBJ whole genome shotgun (WGS) entry which is preliminary data.</text>
</comment>
<feature type="domain" description="ABC transporter" evidence="9">
    <location>
        <begin position="256"/>
        <end position="500"/>
    </location>
</feature>
<keyword evidence="3" id="KW-1003">Cell membrane</keyword>
<evidence type="ECO:0000256" key="5">
    <source>
        <dbReference type="ARBA" id="ARBA00022741"/>
    </source>
</evidence>
<keyword evidence="4" id="KW-0677">Repeat</keyword>
<evidence type="ECO:0000313" key="11">
    <source>
        <dbReference type="Proteomes" id="UP000271031"/>
    </source>
</evidence>